<keyword evidence="2" id="KW-1185">Reference proteome</keyword>
<evidence type="ECO:0000313" key="1">
    <source>
        <dbReference type="EMBL" id="KAA9008648.1"/>
    </source>
</evidence>
<dbReference type="Proteomes" id="UP000367750">
    <property type="component" value="Unassembled WGS sequence"/>
</dbReference>
<proteinExistence type="predicted"/>
<dbReference type="EMBL" id="VYKK01000001">
    <property type="protein sequence ID" value="KAA9008648.1"/>
    <property type="molecule type" value="Genomic_DNA"/>
</dbReference>
<organism evidence="1 2">
    <name type="scientific">Paenibacillus spiritus</name>
    <dbReference type="NCBI Taxonomy" id="2496557"/>
    <lineage>
        <taxon>Bacteria</taxon>
        <taxon>Bacillati</taxon>
        <taxon>Bacillota</taxon>
        <taxon>Bacilli</taxon>
        <taxon>Bacillales</taxon>
        <taxon>Paenibacillaceae</taxon>
        <taxon>Paenibacillus</taxon>
    </lineage>
</organism>
<comment type="caution">
    <text evidence="1">The sequence shown here is derived from an EMBL/GenBank/DDBJ whole genome shotgun (WGS) entry which is preliminary data.</text>
</comment>
<gene>
    <name evidence="1" type="ORF">F4V43_00515</name>
</gene>
<accession>A0A5J5GM08</accession>
<name>A0A5J5GM08_9BACL</name>
<dbReference type="RefSeq" id="WP_150456279.1">
    <property type="nucleotide sequence ID" value="NZ_VYKK01000001.1"/>
</dbReference>
<protein>
    <submittedName>
        <fullName evidence="1">Uncharacterized protein</fullName>
    </submittedName>
</protein>
<dbReference type="AlphaFoldDB" id="A0A5J5GM08"/>
<evidence type="ECO:0000313" key="2">
    <source>
        <dbReference type="Proteomes" id="UP000367750"/>
    </source>
</evidence>
<reference evidence="1 2" key="1">
    <citation type="submission" date="2019-09" db="EMBL/GenBank/DDBJ databases">
        <title>Bacillus ochoae sp. nov., Paenibacillus whitsoniae sp. nov., Paenibacillus spiritus sp. nov. Isolated from the Mars Exploration Rover during spacecraft assembly.</title>
        <authorList>
            <person name="Seuylemezian A."/>
            <person name="Vaishampayan P."/>
        </authorList>
    </citation>
    <scope>NUCLEOTIDE SEQUENCE [LARGE SCALE GENOMIC DNA]</scope>
    <source>
        <strain evidence="1 2">MER_111</strain>
    </source>
</reference>
<sequence>MIALPDPDNLERLVLKRLLTLMRFRNAYPAFGGEIEIAGGETPETLEIVRRQGDAAAVLRADLAAHTFTVTYRDEATGEMKELAGV</sequence>